<dbReference type="PROSITE" id="PS50836">
    <property type="entry name" value="DOMON"/>
    <property type="match status" value="1"/>
</dbReference>
<dbReference type="GO" id="GO:0004500">
    <property type="term" value="F:dopamine beta-monooxygenase activity"/>
    <property type="evidence" value="ECO:0007669"/>
    <property type="project" value="InterPro"/>
</dbReference>
<dbReference type="CDD" id="cd09631">
    <property type="entry name" value="DOMON_DOH"/>
    <property type="match status" value="1"/>
</dbReference>
<evidence type="ECO:0000256" key="13">
    <source>
        <dbReference type="ARBA" id="ARBA00023329"/>
    </source>
</evidence>
<keyword evidence="7" id="KW-0560">Oxidoreductase</keyword>
<dbReference type="AlphaFoldDB" id="A0A7R8WJX3"/>
<keyword evidence="12" id="KW-0325">Glycoprotein</keyword>
<dbReference type="Gene3D" id="2.60.120.230">
    <property type="match status" value="1"/>
</dbReference>
<organism evidence="15">
    <name type="scientific">Cyprideis torosa</name>
    <dbReference type="NCBI Taxonomy" id="163714"/>
    <lineage>
        <taxon>Eukaryota</taxon>
        <taxon>Metazoa</taxon>
        <taxon>Ecdysozoa</taxon>
        <taxon>Arthropoda</taxon>
        <taxon>Crustacea</taxon>
        <taxon>Oligostraca</taxon>
        <taxon>Ostracoda</taxon>
        <taxon>Podocopa</taxon>
        <taxon>Podocopida</taxon>
        <taxon>Cytherocopina</taxon>
        <taxon>Cytheroidea</taxon>
        <taxon>Cytherideidae</taxon>
        <taxon>Cyprideis</taxon>
    </lineage>
</organism>
<evidence type="ECO:0000256" key="11">
    <source>
        <dbReference type="ARBA" id="ARBA00023157"/>
    </source>
</evidence>
<dbReference type="PROSITE" id="PS00085">
    <property type="entry name" value="CU2_MONOOXYGENASE_2"/>
    <property type="match status" value="1"/>
</dbReference>
<keyword evidence="5" id="KW-0479">Metal-binding</keyword>
<dbReference type="InterPro" id="IPR008977">
    <property type="entry name" value="PHM/PNGase_F_dom_sf"/>
</dbReference>
<dbReference type="PANTHER" id="PTHR10157:SF29">
    <property type="entry name" value="DOPAMINE BETA-HYDROXYLASE"/>
    <property type="match status" value="1"/>
</dbReference>
<dbReference type="InterPro" id="IPR014783">
    <property type="entry name" value="Cu2_ascorb_mOase_CS-2"/>
</dbReference>
<keyword evidence="4" id="KW-0812">Transmembrane</keyword>
<dbReference type="GO" id="GO:0042421">
    <property type="term" value="P:norepinephrine biosynthetic process"/>
    <property type="evidence" value="ECO:0007669"/>
    <property type="project" value="TreeGrafter"/>
</dbReference>
<dbReference type="PROSITE" id="PS00084">
    <property type="entry name" value="CU2_MONOOXYGENASE_1"/>
    <property type="match status" value="1"/>
</dbReference>
<keyword evidence="9" id="KW-0503">Monooxygenase</keyword>
<evidence type="ECO:0000256" key="8">
    <source>
        <dbReference type="ARBA" id="ARBA00023008"/>
    </source>
</evidence>
<dbReference type="Pfam" id="PF03351">
    <property type="entry name" value="DOMON"/>
    <property type="match status" value="1"/>
</dbReference>
<evidence type="ECO:0000256" key="10">
    <source>
        <dbReference type="ARBA" id="ARBA00023136"/>
    </source>
</evidence>
<dbReference type="InterPro" id="IPR014784">
    <property type="entry name" value="Cu2_ascorb_mOase-like_C"/>
</dbReference>
<evidence type="ECO:0000256" key="4">
    <source>
        <dbReference type="ARBA" id="ARBA00022692"/>
    </source>
</evidence>
<dbReference type="GO" id="GO:0006589">
    <property type="term" value="P:octopamine biosynthetic process"/>
    <property type="evidence" value="ECO:0007669"/>
    <property type="project" value="TreeGrafter"/>
</dbReference>
<evidence type="ECO:0000256" key="2">
    <source>
        <dbReference type="ARBA" id="ARBA00004541"/>
    </source>
</evidence>
<keyword evidence="10" id="KW-0472">Membrane</keyword>
<dbReference type="InterPro" id="IPR000945">
    <property type="entry name" value="DBH-like"/>
</dbReference>
<accession>A0A7R8WJX3</accession>
<dbReference type="Pfam" id="PF03712">
    <property type="entry name" value="Cu2_monoox_C"/>
    <property type="match status" value="1"/>
</dbReference>
<protein>
    <submittedName>
        <fullName evidence="15">Uncharacterized protein</fullName>
    </submittedName>
</protein>
<evidence type="ECO:0000256" key="3">
    <source>
        <dbReference type="ARBA" id="ARBA00010676"/>
    </source>
</evidence>
<dbReference type="InterPro" id="IPR024548">
    <property type="entry name" value="Cu2_monoox_C"/>
</dbReference>
<keyword evidence="13" id="KW-0968">Cytoplasmic vesicle</keyword>
<dbReference type="InterPro" id="IPR036939">
    <property type="entry name" value="Cu2_ascorb_mOase_N_sf"/>
</dbReference>
<dbReference type="SMART" id="SM00664">
    <property type="entry name" value="DoH"/>
    <property type="match status" value="1"/>
</dbReference>
<dbReference type="GO" id="GO:0042420">
    <property type="term" value="P:dopamine catabolic process"/>
    <property type="evidence" value="ECO:0007669"/>
    <property type="project" value="TreeGrafter"/>
</dbReference>
<evidence type="ECO:0000256" key="6">
    <source>
        <dbReference type="ARBA" id="ARBA00022989"/>
    </source>
</evidence>
<dbReference type="InterPro" id="IPR000323">
    <property type="entry name" value="Cu2_ascorb_mOase_N"/>
</dbReference>
<evidence type="ECO:0000256" key="1">
    <source>
        <dbReference type="ARBA" id="ARBA00001973"/>
    </source>
</evidence>
<dbReference type="PANTHER" id="PTHR10157">
    <property type="entry name" value="DOPAMINE BETA HYDROXYLASE RELATED"/>
    <property type="match status" value="1"/>
</dbReference>
<dbReference type="InterPro" id="IPR045266">
    <property type="entry name" value="DOH_DOMON"/>
</dbReference>
<evidence type="ECO:0000256" key="9">
    <source>
        <dbReference type="ARBA" id="ARBA00023033"/>
    </source>
</evidence>
<evidence type="ECO:0000256" key="14">
    <source>
        <dbReference type="ARBA" id="ARBA00037847"/>
    </source>
</evidence>
<comment type="similarity">
    <text evidence="3">Belongs to the copper type II ascorbate-dependent monooxygenase family.</text>
</comment>
<dbReference type="OrthoDB" id="129121at2759"/>
<sequence length="537" mass="60937">MEGFKLMFFVASVLLLATRVLAREFLLDVPNGSIQWKPPRSQNGSGIIKFRVQMELEAKKWVAVGFSPRGDMFDGGDFCVLWTDPNGLFELNDAYVEDGSLLTDEPQDCFLKNVNARRNRIEFEFWRKPVTCDDEHDYRIDAGTTHFHVVWGPGPLIDIAGVSLNQSEGNALSRVQLLKPEAMLSTLPRSPDVHHFDVLVDGVHIPAQETTYWCTVVRLPEVFLKKHHILEFEPKIDKANKDIVHHMEVFHCESDSDIPMYSGPCTDPKKPLLLETCKRVMAAWAMSALPFIYPLEAGFPIGGKGFNPYVRLEVHYNNPQLEDGHVDNSGMRLWVTQKLRPHDAGIMELGLEYTPKMAIPPSMDMFSLSGDCISECTTLGLPGRGIHVFGSQLHTHLTGIRVVTRHIRDGTELPPMNYDDHYSTHFQEIRILEPPVHVLPVRHTTIINSSTAEEWEDQATSPDLGVIENYHSIEWDPLRSKGLFDYYLQSPLSMQCNQSNGDRFPGNWEGMPQTDVRFPLPQPEYQCKENGVKGMKM</sequence>
<dbReference type="GO" id="GO:0030667">
    <property type="term" value="C:secretory granule membrane"/>
    <property type="evidence" value="ECO:0007669"/>
    <property type="project" value="TreeGrafter"/>
</dbReference>
<dbReference type="GO" id="GO:0005507">
    <property type="term" value="F:copper ion binding"/>
    <property type="evidence" value="ECO:0007669"/>
    <property type="project" value="InterPro"/>
</dbReference>
<dbReference type="InterPro" id="IPR005018">
    <property type="entry name" value="DOMON_domain"/>
</dbReference>
<dbReference type="Pfam" id="PF01082">
    <property type="entry name" value="Cu2_monooxygen"/>
    <property type="match status" value="1"/>
</dbReference>
<evidence type="ECO:0000256" key="5">
    <source>
        <dbReference type="ARBA" id="ARBA00022723"/>
    </source>
</evidence>
<dbReference type="PRINTS" id="PR00767">
    <property type="entry name" value="DBMONOXGNASE"/>
</dbReference>
<dbReference type="InterPro" id="IPR020611">
    <property type="entry name" value="Cu2_ascorb_mOase_CS-1"/>
</dbReference>
<dbReference type="InterPro" id="IPR028460">
    <property type="entry name" value="Tbh/DBH"/>
</dbReference>
<evidence type="ECO:0000313" key="15">
    <source>
        <dbReference type="EMBL" id="CAD7233127.1"/>
    </source>
</evidence>
<keyword evidence="6" id="KW-1133">Transmembrane helix</keyword>
<keyword evidence="11" id="KW-1015">Disulfide bond</keyword>
<dbReference type="GO" id="GO:0005615">
    <property type="term" value="C:extracellular space"/>
    <property type="evidence" value="ECO:0007669"/>
    <property type="project" value="TreeGrafter"/>
</dbReference>
<dbReference type="Gene3D" id="2.60.120.310">
    <property type="entry name" value="Copper type II, ascorbate-dependent monooxygenase, N-terminal domain"/>
    <property type="match status" value="1"/>
</dbReference>
<name>A0A7R8WJX3_9CRUS</name>
<reference evidence="15" key="1">
    <citation type="submission" date="2020-11" db="EMBL/GenBank/DDBJ databases">
        <authorList>
            <person name="Tran Van P."/>
        </authorList>
    </citation>
    <scope>NUCLEOTIDE SEQUENCE</scope>
</reference>
<comment type="subcellular location">
    <subcellularLocation>
        <location evidence="2">Cytoplasmic vesicle</location>
    </subcellularLocation>
    <subcellularLocation>
        <location evidence="14">Endomembrane system</location>
        <topology evidence="14">Single-pass membrane protein</topology>
    </subcellularLocation>
</comment>
<evidence type="ECO:0000256" key="12">
    <source>
        <dbReference type="ARBA" id="ARBA00023180"/>
    </source>
</evidence>
<dbReference type="FunFam" id="2.60.120.310:FF:000004">
    <property type="entry name" value="DBH-like monooxygenase protein 1"/>
    <property type="match status" value="1"/>
</dbReference>
<dbReference type="EMBL" id="OB665689">
    <property type="protein sequence ID" value="CAD7233127.1"/>
    <property type="molecule type" value="Genomic_DNA"/>
</dbReference>
<dbReference type="SUPFAM" id="SSF49742">
    <property type="entry name" value="PHM/PNGase F"/>
    <property type="match status" value="2"/>
</dbReference>
<gene>
    <name evidence="15" type="ORF">CTOB1V02_LOCUS10950</name>
</gene>
<comment type="cofactor">
    <cofactor evidence="1">
        <name>Cu(2+)</name>
        <dbReference type="ChEBI" id="CHEBI:29036"/>
    </cofactor>
</comment>
<evidence type="ECO:0000256" key="7">
    <source>
        <dbReference type="ARBA" id="ARBA00023002"/>
    </source>
</evidence>
<proteinExistence type="inferred from homology"/>
<keyword evidence="8" id="KW-0186">Copper</keyword>